<gene>
    <name evidence="1" type="ORF">STPYR_12146</name>
</gene>
<dbReference type="AlphaFoldDB" id="A0A1Y5Q847"/>
<accession>A0A1Y5Q847</accession>
<proteinExistence type="predicted"/>
<evidence type="ECO:0000313" key="1">
    <source>
        <dbReference type="EMBL" id="SBV37216.1"/>
    </source>
</evidence>
<sequence>MPLAGLRGAARRLTGAARHFGVVESGFTPACRAMPMNRLPSCPPRAAVLSPIPGASA</sequence>
<organism evidence="1">
    <name type="scientific">uncultured Stenotrophomonas sp</name>
    <dbReference type="NCBI Taxonomy" id="165438"/>
    <lineage>
        <taxon>Bacteria</taxon>
        <taxon>Pseudomonadati</taxon>
        <taxon>Pseudomonadota</taxon>
        <taxon>Gammaproteobacteria</taxon>
        <taxon>Lysobacterales</taxon>
        <taxon>Lysobacteraceae</taxon>
        <taxon>Stenotrophomonas</taxon>
        <taxon>environmental samples</taxon>
    </lineage>
</organism>
<protein>
    <submittedName>
        <fullName evidence="1">Uncharacterized protein</fullName>
    </submittedName>
</protein>
<name>A0A1Y5Q847_9GAMM</name>
<dbReference type="EMBL" id="FLTS01000001">
    <property type="protein sequence ID" value="SBV37216.1"/>
    <property type="molecule type" value="Genomic_DNA"/>
</dbReference>
<reference evidence="1" key="1">
    <citation type="submission" date="2016-03" db="EMBL/GenBank/DDBJ databases">
        <authorList>
            <person name="Ploux O."/>
        </authorList>
    </citation>
    <scope>NUCLEOTIDE SEQUENCE</scope>
    <source>
        <strain evidence="1">UC10</strain>
    </source>
</reference>